<feature type="region of interest" description="Disordered" evidence="1">
    <location>
        <begin position="280"/>
        <end position="456"/>
    </location>
</feature>
<dbReference type="GO" id="GO:2000779">
    <property type="term" value="P:regulation of double-strand break repair"/>
    <property type="evidence" value="ECO:0007669"/>
    <property type="project" value="TreeGrafter"/>
</dbReference>
<proteinExistence type="predicted"/>
<feature type="compositionally biased region" description="Polar residues" evidence="1">
    <location>
        <begin position="114"/>
        <end position="123"/>
    </location>
</feature>
<feature type="region of interest" description="Disordered" evidence="1">
    <location>
        <begin position="1"/>
        <end position="147"/>
    </location>
</feature>
<dbReference type="PANTHER" id="PTHR13468:SF1">
    <property type="entry name" value="PROTEIN DEK"/>
    <property type="match status" value="1"/>
</dbReference>
<feature type="compositionally biased region" description="Low complexity" evidence="1">
    <location>
        <begin position="373"/>
        <end position="389"/>
    </location>
</feature>
<dbReference type="AlphaFoldDB" id="A0A061RQ95"/>
<feature type="compositionally biased region" description="Basic and acidic residues" evidence="1">
    <location>
        <begin position="393"/>
        <end position="416"/>
    </location>
</feature>
<dbReference type="EMBL" id="GBEZ01013256">
    <property type="protein sequence ID" value="JAC72711.1"/>
    <property type="molecule type" value="Transcribed_RNA"/>
</dbReference>
<evidence type="ECO:0000313" key="2">
    <source>
        <dbReference type="EMBL" id="JAC72711.1"/>
    </source>
</evidence>
<name>A0A061RQ95_9CHLO</name>
<dbReference type="GO" id="GO:0003677">
    <property type="term" value="F:DNA binding"/>
    <property type="evidence" value="ECO:0007669"/>
    <property type="project" value="InterPro"/>
</dbReference>
<feature type="compositionally biased region" description="Basic and acidic residues" evidence="1">
    <location>
        <begin position="67"/>
        <end position="87"/>
    </location>
</feature>
<feature type="compositionally biased region" description="Basic residues" evidence="1">
    <location>
        <begin position="304"/>
        <end position="331"/>
    </location>
</feature>
<dbReference type="PANTHER" id="PTHR13468">
    <property type="entry name" value="DEK PROTEIN"/>
    <property type="match status" value="1"/>
</dbReference>
<dbReference type="GO" id="GO:0006325">
    <property type="term" value="P:chromatin organization"/>
    <property type="evidence" value="ECO:0007669"/>
    <property type="project" value="InterPro"/>
</dbReference>
<accession>A0A061RQ95</accession>
<dbReference type="GO" id="GO:0042393">
    <property type="term" value="F:histone binding"/>
    <property type="evidence" value="ECO:0007669"/>
    <property type="project" value="TreeGrafter"/>
</dbReference>
<dbReference type="InterPro" id="IPR044198">
    <property type="entry name" value="DEK"/>
</dbReference>
<sequence>MEVDTVASAVAGAPQIPVADAADPKATSSIPEPEEGSNDVLPKADSGPEDAKQGQATDVKEPTSNGEADKDAAAGEEKSPERPKENGGDVAATTQDKADDMQVDEEPPKAEGSPHQTPAQTKGSARRSPAPLSTGVRSSVRERKSVEHFQITDSRPAPDPVVIKEGSGKKLSDIPNIVFHFSKINSKDELMALLHRLLFRAPGKVTTRKKEILAFSGFVYDDKEADRQWGLEKLLKWKLDDVHKLMDALDMQRGAGTKEDKVKRVIDFLEEPKVLSNKDLQALEDKKKAAAKRKREREAQKKEKQSKKGKTAASKAKKASTPKKTPAKKAKKPEEEEEEDDDEDDMEEEQEEEPEEEEEEEEEEAPKKKKAKAAAPAKKPAASKTPAKAPSKKGKEASEEKKAEPASKEGGAKEEEGKEEEAVEPSKPADKPADQAPQKGSADGGAEAWESHCSNDAEKELAREAIEIMKTVNLKEFSLKNLMGKLKDKTGKDVTEHKKLLKAVAVDYCMENS</sequence>
<protein>
    <submittedName>
        <fullName evidence="2">Protein DEK</fullName>
    </submittedName>
</protein>
<organism evidence="2">
    <name type="scientific">Tetraselmis sp. GSL018</name>
    <dbReference type="NCBI Taxonomy" id="582737"/>
    <lineage>
        <taxon>Eukaryota</taxon>
        <taxon>Viridiplantae</taxon>
        <taxon>Chlorophyta</taxon>
        <taxon>core chlorophytes</taxon>
        <taxon>Chlorodendrophyceae</taxon>
        <taxon>Chlorodendrales</taxon>
        <taxon>Chlorodendraceae</taxon>
        <taxon>Tetraselmis</taxon>
    </lineage>
</organism>
<gene>
    <name evidence="2" type="primary">DEK</name>
    <name evidence="2" type="ORF">TSPGSL018_30661</name>
</gene>
<reference evidence="2" key="1">
    <citation type="submission" date="2014-05" db="EMBL/GenBank/DDBJ databases">
        <title>The transcriptome of the halophilic microalga Tetraselmis sp. GSL018 isolated from the Great Salt Lake, Utah.</title>
        <authorList>
            <person name="Jinkerson R.E."/>
            <person name="D'Adamo S."/>
            <person name="Posewitz M.C."/>
        </authorList>
    </citation>
    <scope>NUCLEOTIDE SEQUENCE</scope>
    <source>
        <strain evidence="2">GSL018</strain>
    </source>
</reference>
<evidence type="ECO:0000256" key="1">
    <source>
        <dbReference type="SAM" id="MobiDB-lite"/>
    </source>
</evidence>
<feature type="compositionally biased region" description="Acidic residues" evidence="1">
    <location>
        <begin position="335"/>
        <end position="364"/>
    </location>
</feature>
<dbReference type="GO" id="GO:0005634">
    <property type="term" value="C:nucleus"/>
    <property type="evidence" value="ECO:0007669"/>
    <property type="project" value="TreeGrafter"/>
</dbReference>